<dbReference type="AlphaFoldDB" id="A0A4R2BX10"/>
<dbReference type="EMBL" id="SLVX01000049">
    <property type="protein sequence ID" value="TCN32206.1"/>
    <property type="molecule type" value="Genomic_DNA"/>
</dbReference>
<feature type="transmembrane region" description="Helical" evidence="3">
    <location>
        <begin position="155"/>
        <end position="177"/>
    </location>
</feature>
<dbReference type="GO" id="GO:1902201">
    <property type="term" value="P:negative regulation of bacterial-type flagellum-dependent cell motility"/>
    <property type="evidence" value="ECO:0007669"/>
    <property type="project" value="TreeGrafter"/>
</dbReference>
<proteinExistence type="predicted"/>
<evidence type="ECO:0000313" key="5">
    <source>
        <dbReference type="EMBL" id="TCN32206.1"/>
    </source>
</evidence>
<dbReference type="GO" id="GO:0005886">
    <property type="term" value="C:plasma membrane"/>
    <property type="evidence" value="ECO:0007669"/>
    <property type="project" value="TreeGrafter"/>
</dbReference>
<organism evidence="5 6">
    <name type="scientific">Shinella granuli</name>
    <dbReference type="NCBI Taxonomy" id="323621"/>
    <lineage>
        <taxon>Bacteria</taxon>
        <taxon>Pseudomonadati</taxon>
        <taxon>Pseudomonadota</taxon>
        <taxon>Alphaproteobacteria</taxon>
        <taxon>Hyphomicrobiales</taxon>
        <taxon>Rhizobiaceae</taxon>
        <taxon>Shinella</taxon>
    </lineage>
</organism>
<dbReference type="GO" id="GO:0043709">
    <property type="term" value="P:cell adhesion involved in single-species biofilm formation"/>
    <property type="evidence" value="ECO:0007669"/>
    <property type="project" value="TreeGrafter"/>
</dbReference>
<keyword evidence="3" id="KW-0812">Transmembrane</keyword>
<dbReference type="SUPFAM" id="SSF55073">
    <property type="entry name" value="Nucleotide cyclase"/>
    <property type="match status" value="1"/>
</dbReference>
<keyword evidence="3" id="KW-0472">Membrane</keyword>
<comment type="catalytic activity">
    <reaction evidence="2">
        <text>2 GTP = 3',3'-c-di-GMP + 2 diphosphate</text>
        <dbReference type="Rhea" id="RHEA:24898"/>
        <dbReference type="ChEBI" id="CHEBI:33019"/>
        <dbReference type="ChEBI" id="CHEBI:37565"/>
        <dbReference type="ChEBI" id="CHEBI:58805"/>
        <dbReference type="EC" id="2.7.7.65"/>
    </reaction>
</comment>
<feature type="transmembrane region" description="Helical" evidence="3">
    <location>
        <begin position="121"/>
        <end position="143"/>
    </location>
</feature>
<evidence type="ECO:0000256" key="1">
    <source>
        <dbReference type="ARBA" id="ARBA00012528"/>
    </source>
</evidence>
<dbReference type="InterPro" id="IPR029787">
    <property type="entry name" value="Nucleotide_cyclase"/>
</dbReference>
<accession>A0A4R2BX10</accession>
<evidence type="ECO:0000256" key="2">
    <source>
        <dbReference type="ARBA" id="ARBA00034247"/>
    </source>
</evidence>
<dbReference type="InterPro" id="IPR000160">
    <property type="entry name" value="GGDEF_dom"/>
</dbReference>
<evidence type="ECO:0000259" key="4">
    <source>
        <dbReference type="PROSITE" id="PS50887"/>
    </source>
</evidence>
<keyword evidence="3" id="KW-1133">Transmembrane helix</keyword>
<sequence>MQASLIVLDRKTTGVINSALLGLGLFGFCLLGIFTRPGADLASFWPANAFMLGMLVRFPSLANPLSWICCAVGFAAADLITGSTILNTVVLNLGNLTAISAGYIVFQRLEPADRRLARPASVLFMLVAIGVAALTAGVIGTVADPFLFGGAPLDALLYWSATEMVNYVAFLPMILTLPDDPLNRLQRIIDTPLDIMKLLPLLALAGTAVAGAVVGGPGAIAFPVLALLWCAVTYSLFATACLAFAFVAWTLLAIATGYLPVADNTADRATLLSIRFAVSLTGVAPLVVASVMAAREELLQRLMFLSNHDQMTGLFNRSAFLENAARRLRGGRSHDFATFVLMLDIDHFKAINDQYGHAAGDRVIIAFAELLKRNVRKNDIVGRMGGEEFAAILSECTAREAQVIATRINTVFAATPVCLEDGSAISATVSIGMVAAASPSIGIEPLLAMADEALYAAKRQGRNRVITPHQA</sequence>
<feature type="transmembrane region" description="Helical" evidence="3">
    <location>
        <begin position="12"/>
        <end position="35"/>
    </location>
</feature>
<dbReference type="SMART" id="SM00267">
    <property type="entry name" value="GGDEF"/>
    <property type="match status" value="1"/>
</dbReference>
<dbReference type="PANTHER" id="PTHR45138:SF9">
    <property type="entry name" value="DIGUANYLATE CYCLASE DGCM-RELATED"/>
    <property type="match status" value="1"/>
</dbReference>
<dbReference type="EC" id="2.7.7.65" evidence="1"/>
<dbReference type="Proteomes" id="UP000295351">
    <property type="component" value="Unassembled WGS sequence"/>
</dbReference>
<evidence type="ECO:0000313" key="6">
    <source>
        <dbReference type="Proteomes" id="UP000295351"/>
    </source>
</evidence>
<feature type="domain" description="GGDEF" evidence="4">
    <location>
        <begin position="336"/>
        <end position="470"/>
    </location>
</feature>
<reference evidence="5 6" key="1">
    <citation type="submission" date="2019-03" db="EMBL/GenBank/DDBJ databases">
        <title>Genomic Encyclopedia of Type Strains, Phase IV (KMG-IV): sequencing the most valuable type-strain genomes for metagenomic binning, comparative biology and taxonomic classification.</title>
        <authorList>
            <person name="Goeker M."/>
        </authorList>
    </citation>
    <scope>NUCLEOTIDE SEQUENCE [LARGE SCALE GENOMIC DNA]</scope>
    <source>
        <strain evidence="5 6">DSM 18401</strain>
    </source>
</reference>
<feature type="transmembrane region" description="Helical" evidence="3">
    <location>
        <begin position="271"/>
        <end position="294"/>
    </location>
</feature>
<dbReference type="InterPro" id="IPR043128">
    <property type="entry name" value="Rev_trsase/Diguanyl_cyclase"/>
</dbReference>
<gene>
    <name evidence="5" type="ORF">EV665_14912</name>
</gene>
<comment type="caution">
    <text evidence="5">The sequence shown here is derived from an EMBL/GenBank/DDBJ whole genome shotgun (WGS) entry which is preliminary data.</text>
</comment>
<feature type="transmembrane region" description="Helical" evidence="3">
    <location>
        <begin position="198"/>
        <end position="220"/>
    </location>
</feature>
<dbReference type="NCBIfam" id="TIGR00254">
    <property type="entry name" value="GGDEF"/>
    <property type="match status" value="1"/>
</dbReference>
<evidence type="ECO:0000256" key="3">
    <source>
        <dbReference type="SAM" id="Phobius"/>
    </source>
</evidence>
<dbReference type="CDD" id="cd01949">
    <property type="entry name" value="GGDEF"/>
    <property type="match status" value="1"/>
</dbReference>
<keyword evidence="6" id="KW-1185">Reference proteome</keyword>
<dbReference type="Gene3D" id="3.30.70.270">
    <property type="match status" value="1"/>
</dbReference>
<dbReference type="PROSITE" id="PS50887">
    <property type="entry name" value="GGDEF"/>
    <property type="match status" value="1"/>
</dbReference>
<feature type="transmembrane region" description="Helical" evidence="3">
    <location>
        <begin position="226"/>
        <end position="259"/>
    </location>
</feature>
<dbReference type="FunFam" id="3.30.70.270:FF:000001">
    <property type="entry name" value="Diguanylate cyclase domain protein"/>
    <property type="match status" value="1"/>
</dbReference>
<dbReference type="PANTHER" id="PTHR45138">
    <property type="entry name" value="REGULATORY COMPONENTS OF SENSORY TRANSDUCTION SYSTEM"/>
    <property type="match status" value="1"/>
</dbReference>
<feature type="transmembrane region" description="Helical" evidence="3">
    <location>
        <begin position="89"/>
        <end position="109"/>
    </location>
</feature>
<protein>
    <recommendedName>
        <fullName evidence="1">diguanylate cyclase</fullName>
        <ecNumber evidence="1">2.7.7.65</ecNumber>
    </recommendedName>
</protein>
<name>A0A4R2BX10_SHIGR</name>
<dbReference type="InterPro" id="IPR050469">
    <property type="entry name" value="Diguanylate_Cyclase"/>
</dbReference>
<dbReference type="GO" id="GO:0052621">
    <property type="term" value="F:diguanylate cyclase activity"/>
    <property type="evidence" value="ECO:0007669"/>
    <property type="project" value="UniProtKB-EC"/>
</dbReference>
<dbReference type="RefSeq" id="WP_133037087.1">
    <property type="nucleotide sequence ID" value="NZ_BAABEI010000001.1"/>
</dbReference>
<dbReference type="Pfam" id="PF00990">
    <property type="entry name" value="GGDEF"/>
    <property type="match status" value="1"/>
</dbReference>